<dbReference type="AlphaFoldDB" id="A0A2A7SAQ7"/>
<sequence length="127" mass="13454">MTGKERTSMTEFDHIDVTAKVQLVGATEGVDDEALAHEPTTLKQRVKDHALAMTIALGCLVLGLVLIVVPFVALYYFLRSVGLDGAANSLVNAGALAIVMTVSIACLAAPCFMLARMVQAFQGDDQS</sequence>
<feature type="transmembrane region" description="Helical" evidence="1">
    <location>
        <begin position="90"/>
        <end position="115"/>
    </location>
</feature>
<accession>A0A2A7SAQ7</accession>
<comment type="caution">
    <text evidence="2">The sequence shown here is derived from an EMBL/GenBank/DDBJ whole genome shotgun (WGS) entry which is preliminary data.</text>
</comment>
<organism evidence="2 3">
    <name type="scientific">Burkholderia gladioli</name>
    <name type="common">Pseudomonas marginata</name>
    <name type="synonym">Phytomonas marginata</name>
    <dbReference type="NCBI Taxonomy" id="28095"/>
    <lineage>
        <taxon>Bacteria</taxon>
        <taxon>Pseudomonadati</taxon>
        <taxon>Pseudomonadota</taxon>
        <taxon>Betaproteobacteria</taxon>
        <taxon>Burkholderiales</taxon>
        <taxon>Burkholderiaceae</taxon>
        <taxon>Burkholderia</taxon>
    </lineage>
</organism>
<evidence type="ECO:0000256" key="1">
    <source>
        <dbReference type="SAM" id="Phobius"/>
    </source>
</evidence>
<keyword evidence="1" id="KW-0812">Transmembrane</keyword>
<keyword evidence="1" id="KW-0472">Membrane</keyword>
<dbReference type="Proteomes" id="UP000220629">
    <property type="component" value="Unassembled WGS sequence"/>
</dbReference>
<evidence type="ECO:0000313" key="3">
    <source>
        <dbReference type="Proteomes" id="UP000220629"/>
    </source>
</evidence>
<name>A0A2A7SAQ7_BURGA</name>
<feature type="transmembrane region" description="Helical" evidence="1">
    <location>
        <begin position="50"/>
        <end position="78"/>
    </location>
</feature>
<evidence type="ECO:0000313" key="2">
    <source>
        <dbReference type="EMBL" id="PEH40562.1"/>
    </source>
</evidence>
<proteinExistence type="predicted"/>
<keyword evidence="1" id="KW-1133">Transmembrane helix</keyword>
<dbReference type="EMBL" id="PDDY01000002">
    <property type="protein sequence ID" value="PEH40562.1"/>
    <property type="molecule type" value="Genomic_DNA"/>
</dbReference>
<reference evidence="3" key="1">
    <citation type="submission" date="2017-09" db="EMBL/GenBank/DDBJ databases">
        <title>FDA dAtabase for Regulatory Grade micrObial Sequences (FDA-ARGOS): Supporting development and validation of Infectious Disease Dx tests.</title>
        <authorList>
            <person name="Minogue T."/>
            <person name="Wolcott M."/>
            <person name="Wasieloski L."/>
            <person name="Aguilar W."/>
            <person name="Moore D."/>
            <person name="Tallon L."/>
            <person name="Sadzewicz L."/>
            <person name="Ott S."/>
            <person name="Zhao X."/>
            <person name="Nagaraj S."/>
            <person name="Vavikolanu K."/>
            <person name="Aluvathingal J."/>
            <person name="Nadendla S."/>
            <person name="Sichtig H."/>
        </authorList>
    </citation>
    <scope>NUCLEOTIDE SEQUENCE [LARGE SCALE GENOMIC DNA]</scope>
    <source>
        <strain evidence="3">FDAARGOS_390</strain>
    </source>
</reference>
<protein>
    <submittedName>
        <fullName evidence="2">Uncharacterized protein</fullName>
    </submittedName>
</protein>
<gene>
    <name evidence="2" type="ORF">CRM94_16255</name>
</gene>